<dbReference type="OrthoDB" id="10264538at2759"/>
<protein>
    <recommendedName>
        <fullName evidence="2">VWFA domain-containing protein</fullName>
    </recommendedName>
</protein>
<reference evidence="3 4" key="1">
    <citation type="journal article" date="2016" name="Mol. Biol. Evol.">
        <title>Comparative Genomics of Early-Diverging Mushroom-Forming Fungi Provides Insights into the Origins of Lignocellulose Decay Capabilities.</title>
        <authorList>
            <person name="Nagy L.G."/>
            <person name="Riley R."/>
            <person name="Tritt A."/>
            <person name="Adam C."/>
            <person name="Daum C."/>
            <person name="Floudas D."/>
            <person name="Sun H."/>
            <person name="Yadav J.S."/>
            <person name="Pangilinan J."/>
            <person name="Larsson K.H."/>
            <person name="Matsuura K."/>
            <person name="Barry K."/>
            <person name="Labutti K."/>
            <person name="Kuo R."/>
            <person name="Ohm R.A."/>
            <person name="Bhattacharya S.S."/>
            <person name="Shirouzu T."/>
            <person name="Yoshinaga Y."/>
            <person name="Martin F.M."/>
            <person name="Grigoriev I.V."/>
            <person name="Hibbett D.S."/>
        </authorList>
    </citation>
    <scope>NUCLEOTIDE SEQUENCE [LARGE SCALE GENOMIC DNA]</scope>
    <source>
        <strain evidence="3 4">HHB12029</strain>
    </source>
</reference>
<dbReference type="Pfam" id="PF14624">
    <property type="entry name" value="Vwaint"/>
    <property type="match status" value="1"/>
</dbReference>
<dbReference type="InterPro" id="IPR051266">
    <property type="entry name" value="CLCR"/>
</dbReference>
<dbReference type="Proteomes" id="UP000077266">
    <property type="component" value="Unassembled WGS sequence"/>
</dbReference>
<feature type="compositionally biased region" description="Low complexity" evidence="1">
    <location>
        <begin position="581"/>
        <end position="591"/>
    </location>
</feature>
<name>A0A165I834_EXIGL</name>
<keyword evidence="4" id="KW-1185">Reference proteome</keyword>
<dbReference type="STRING" id="1314781.A0A165I834"/>
<dbReference type="SMART" id="SM00327">
    <property type="entry name" value="VWA"/>
    <property type="match status" value="1"/>
</dbReference>
<dbReference type="InterPro" id="IPR032838">
    <property type="entry name" value="Vwaint_dom"/>
</dbReference>
<feature type="domain" description="VWFA" evidence="2">
    <location>
        <begin position="62"/>
        <end position="281"/>
    </location>
</feature>
<proteinExistence type="predicted"/>
<dbReference type="PANTHER" id="PTHR10579">
    <property type="entry name" value="CALCIUM-ACTIVATED CHLORIDE CHANNEL REGULATOR"/>
    <property type="match status" value="1"/>
</dbReference>
<dbReference type="Gene3D" id="3.40.50.410">
    <property type="entry name" value="von Willebrand factor, type A domain"/>
    <property type="match status" value="1"/>
</dbReference>
<evidence type="ECO:0000313" key="4">
    <source>
        <dbReference type="Proteomes" id="UP000077266"/>
    </source>
</evidence>
<evidence type="ECO:0000259" key="2">
    <source>
        <dbReference type="PROSITE" id="PS50234"/>
    </source>
</evidence>
<dbReference type="InterPro" id="IPR002035">
    <property type="entry name" value="VWF_A"/>
</dbReference>
<dbReference type="EMBL" id="KV425997">
    <property type="protein sequence ID" value="KZV93034.1"/>
    <property type="molecule type" value="Genomic_DNA"/>
</dbReference>
<dbReference type="AlphaFoldDB" id="A0A165I834"/>
<gene>
    <name evidence="3" type="ORF">EXIGLDRAFT_768470</name>
</gene>
<dbReference type="Pfam" id="PF14623">
    <property type="entry name" value="Vint"/>
    <property type="match status" value="1"/>
</dbReference>
<feature type="region of interest" description="Disordered" evidence="1">
    <location>
        <begin position="559"/>
        <end position="591"/>
    </location>
</feature>
<dbReference type="InterPro" id="IPR039510">
    <property type="entry name" value="Vint_dom"/>
</dbReference>
<dbReference type="Pfam" id="PF13519">
    <property type="entry name" value="VWA_2"/>
    <property type="match status" value="1"/>
</dbReference>
<organism evidence="3 4">
    <name type="scientific">Exidia glandulosa HHB12029</name>
    <dbReference type="NCBI Taxonomy" id="1314781"/>
    <lineage>
        <taxon>Eukaryota</taxon>
        <taxon>Fungi</taxon>
        <taxon>Dikarya</taxon>
        <taxon>Basidiomycota</taxon>
        <taxon>Agaricomycotina</taxon>
        <taxon>Agaricomycetes</taxon>
        <taxon>Auriculariales</taxon>
        <taxon>Exidiaceae</taxon>
        <taxon>Exidia</taxon>
    </lineage>
</organism>
<dbReference type="SUPFAM" id="SSF53300">
    <property type="entry name" value="vWA-like"/>
    <property type="match status" value="1"/>
</dbReference>
<dbReference type="PANTHER" id="PTHR10579:SF43">
    <property type="entry name" value="ZINC FINGER (C3HC4-TYPE RING FINGER) FAMILY PROTEIN"/>
    <property type="match status" value="1"/>
</dbReference>
<dbReference type="InParanoid" id="A0A165I834"/>
<dbReference type="PROSITE" id="PS50234">
    <property type="entry name" value="VWFA"/>
    <property type="match status" value="1"/>
</dbReference>
<accession>A0A165I834</accession>
<dbReference type="InterPro" id="IPR036465">
    <property type="entry name" value="vWFA_dom_sf"/>
</dbReference>
<evidence type="ECO:0000313" key="3">
    <source>
        <dbReference type="EMBL" id="KZV93034.1"/>
    </source>
</evidence>
<sequence length="793" mass="84898">MTAWTTASDPPSYDGASSASVDTVAVRLATRALGDGSSQVLITLDPPVEPRGDVKGQRAAVDIVCVIDTSSSMSEPATLPAEPGTRAEVTELCILDVVKHALRVIIKSLNADDRIAIVTFSSRASIAADLTYMDDAGKRSVNSIMESLRPSGSTNLWDGLKTGMNILNPLARADLEASGALPRMTSRGQLPSYSEAQDRLRLASVFLLTDGVPNVTPPRGHIPMLQRYLAANPLLSLSINTFGFGYSLNSQLLYNIAEVGGGHYGFVPDLGMLGTIFVHALANTLATYAVQCAVEVEYDSTQLHVSALGQSALSVETGVREESRRDVVHVPVGESGYDATQSPETGIRPEPRRDVLRVPVGELQYGQTRDFVIFVRSQDGEPVMQDVELTVTATYQPLSRARAHGPLTSVFSLNATHGQALETPDTATIVSQSQRLAFASSVLDFFPRDITSDIHATSSVTSASPPAPRPDSAQYLAFYAIVQQMLAHQHPAAADADGQARMALQPAHWSRWGRHYLPSLARSHLRQRCGNFRDPGQLVYGMASPLFIRERDQADTAFDNLPPPRPGNYDDWRGNGTVPRGGVRSAGSSSSRTRVTTMSVWNTRVGPCFAGECLIRVAGPPSAIRVDHLRRDDLVSTPVGDRRVVAIVRTRVETPTEMCRIGDHLFITPWHPICLDGSWTFPADVSSPSNAQCAAVYSILLEPSSDAAAAAVWVGDVLCVTLGSGAVGDVRSHAFLSDYLTVARNLSTFPDWFTGDGVVECGGTARGSDGSICGFIPAGPPAVLPSTTISILV</sequence>
<evidence type="ECO:0000256" key="1">
    <source>
        <dbReference type="SAM" id="MobiDB-lite"/>
    </source>
</evidence>